<dbReference type="AlphaFoldDB" id="A0AAE0U7J0"/>
<gene>
    <name evidence="1" type="ORF">B0H63DRAFT_555190</name>
</gene>
<organism evidence="1 2">
    <name type="scientific">Podospora didyma</name>
    <dbReference type="NCBI Taxonomy" id="330526"/>
    <lineage>
        <taxon>Eukaryota</taxon>
        <taxon>Fungi</taxon>
        <taxon>Dikarya</taxon>
        <taxon>Ascomycota</taxon>
        <taxon>Pezizomycotina</taxon>
        <taxon>Sordariomycetes</taxon>
        <taxon>Sordariomycetidae</taxon>
        <taxon>Sordariales</taxon>
        <taxon>Podosporaceae</taxon>
        <taxon>Podospora</taxon>
    </lineage>
</organism>
<reference evidence="1" key="2">
    <citation type="submission" date="2023-06" db="EMBL/GenBank/DDBJ databases">
        <authorList>
            <consortium name="Lawrence Berkeley National Laboratory"/>
            <person name="Haridas S."/>
            <person name="Hensen N."/>
            <person name="Bonometti L."/>
            <person name="Westerberg I."/>
            <person name="Brannstrom I.O."/>
            <person name="Guillou S."/>
            <person name="Cros-Aarteil S."/>
            <person name="Calhoun S."/>
            <person name="Kuo A."/>
            <person name="Mondo S."/>
            <person name="Pangilinan J."/>
            <person name="Riley R."/>
            <person name="LaButti K."/>
            <person name="Andreopoulos B."/>
            <person name="Lipzen A."/>
            <person name="Chen C."/>
            <person name="Yanf M."/>
            <person name="Daum C."/>
            <person name="Ng V."/>
            <person name="Clum A."/>
            <person name="Steindorff A."/>
            <person name="Ohm R."/>
            <person name="Martin F."/>
            <person name="Silar P."/>
            <person name="Natvig D."/>
            <person name="Lalanne C."/>
            <person name="Gautier V."/>
            <person name="Ament-velasquez S.L."/>
            <person name="Kruys A."/>
            <person name="Hutchinson M.I."/>
            <person name="Powell A.J."/>
            <person name="Barry K."/>
            <person name="Miller A.N."/>
            <person name="Grigoriev I.V."/>
            <person name="Debuchy R."/>
            <person name="Gladieux P."/>
            <person name="Thoren M.H."/>
            <person name="Johannesson H."/>
        </authorList>
    </citation>
    <scope>NUCLEOTIDE SEQUENCE</scope>
    <source>
        <strain evidence="1">CBS 232.78</strain>
    </source>
</reference>
<protein>
    <submittedName>
        <fullName evidence="1">Uncharacterized protein</fullName>
    </submittedName>
</protein>
<comment type="caution">
    <text evidence="1">The sequence shown here is derived from an EMBL/GenBank/DDBJ whole genome shotgun (WGS) entry which is preliminary data.</text>
</comment>
<accession>A0AAE0U7J0</accession>
<dbReference type="Proteomes" id="UP001285441">
    <property type="component" value="Unassembled WGS sequence"/>
</dbReference>
<dbReference type="EMBL" id="JAULSW010000001">
    <property type="protein sequence ID" value="KAK3393893.1"/>
    <property type="molecule type" value="Genomic_DNA"/>
</dbReference>
<reference evidence="1" key="1">
    <citation type="journal article" date="2023" name="Mol. Phylogenet. Evol.">
        <title>Genome-scale phylogeny and comparative genomics of the fungal order Sordariales.</title>
        <authorList>
            <person name="Hensen N."/>
            <person name="Bonometti L."/>
            <person name="Westerberg I."/>
            <person name="Brannstrom I.O."/>
            <person name="Guillou S."/>
            <person name="Cros-Aarteil S."/>
            <person name="Calhoun S."/>
            <person name="Haridas S."/>
            <person name="Kuo A."/>
            <person name="Mondo S."/>
            <person name="Pangilinan J."/>
            <person name="Riley R."/>
            <person name="LaButti K."/>
            <person name="Andreopoulos B."/>
            <person name="Lipzen A."/>
            <person name="Chen C."/>
            <person name="Yan M."/>
            <person name="Daum C."/>
            <person name="Ng V."/>
            <person name="Clum A."/>
            <person name="Steindorff A."/>
            <person name="Ohm R.A."/>
            <person name="Martin F."/>
            <person name="Silar P."/>
            <person name="Natvig D.O."/>
            <person name="Lalanne C."/>
            <person name="Gautier V."/>
            <person name="Ament-Velasquez S.L."/>
            <person name="Kruys A."/>
            <person name="Hutchinson M.I."/>
            <person name="Powell A.J."/>
            <person name="Barry K."/>
            <person name="Miller A.N."/>
            <person name="Grigoriev I.V."/>
            <person name="Debuchy R."/>
            <person name="Gladieux P."/>
            <person name="Hiltunen Thoren M."/>
            <person name="Johannesson H."/>
        </authorList>
    </citation>
    <scope>NUCLEOTIDE SEQUENCE</scope>
    <source>
        <strain evidence="1">CBS 232.78</strain>
    </source>
</reference>
<name>A0AAE0U7J0_9PEZI</name>
<sequence length="121" mass="12803">MSAAGAESTASCTGVFLLEEEHAAFAIECPALGIKILGRADGAFPVDTINCDYGTLIYFGDATALSGVLECQIVHRETVLTPGEKFCIVFATRDTVVAIFQGDNPPEQDIEAIGTASVYRQ</sequence>
<evidence type="ECO:0000313" key="1">
    <source>
        <dbReference type="EMBL" id="KAK3393893.1"/>
    </source>
</evidence>
<proteinExistence type="predicted"/>
<evidence type="ECO:0000313" key="2">
    <source>
        <dbReference type="Proteomes" id="UP001285441"/>
    </source>
</evidence>
<keyword evidence="2" id="KW-1185">Reference proteome</keyword>